<organism evidence="1 2">
    <name type="scientific">Ambrosia artemisiifolia</name>
    <name type="common">Common ragweed</name>
    <dbReference type="NCBI Taxonomy" id="4212"/>
    <lineage>
        <taxon>Eukaryota</taxon>
        <taxon>Viridiplantae</taxon>
        <taxon>Streptophyta</taxon>
        <taxon>Embryophyta</taxon>
        <taxon>Tracheophyta</taxon>
        <taxon>Spermatophyta</taxon>
        <taxon>Magnoliopsida</taxon>
        <taxon>eudicotyledons</taxon>
        <taxon>Gunneridae</taxon>
        <taxon>Pentapetalae</taxon>
        <taxon>asterids</taxon>
        <taxon>campanulids</taxon>
        <taxon>Asterales</taxon>
        <taxon>Asteraceae</taxon>
        <taxon>Asteroideae</taxon>
        <taxon>Heliantheae alliance</taxon>
        <taxon>Heliantheae</taxon>
        <taxon>Ambrosia</taxon>
    </lineage>
</organism>
<evidence type="ECO:0000313" key="2">
    <source>
        <dbReference type="Proteomes" id="UP001206925"/>
    </source>
</evidence>
<gene>
    <name evidence="1" type="ORF">M8C21_022976</name>
</gene>
<name>A0AAD5G295_AMBAR</name>
<keyword evidence="2" id="KW-1185">Reference proteome</keyword>
<evidence type="ECO:0000313" key="1">
    <source>
        <dbReference type="EMBL" id="KAI7725053.1"/>
    </source>
</evidence>
<dbReference type="Proteomes" id="UP001206925">
    <property type="component" value="Unassembled WGS sequence"/>
</dbReference>
<dbReference type="EMBL" id="JAMZMK010012078">
    <property type="protein sequence ID" value="KAI7725053.1"/>
    <property type="molecule type" value="Genomic_DNA"/>
</dbReference>
<sequence>LLKEASSTCANNEKHVYSITTNDDASINTIGAITAAVATVLDVNVSRMGMGLGVQIAYKNGYVQQLIQQFITVAMKLKNIIIWKRNKHSSVEGISVLLEERSVAFIIFRYGFSKYNNRRSLLIKRKLGGKNNCDAGNLCVAEIYGVRSDCDTDELKEAMNE</sequence>
<protein>
    <submittedName>
        <fullName evidence="1">Uncharacterized protein</fullName>
    </submittedName>
</protein>
<reference evidence="1" key="1">
    <citation type="submission" date="2022-06" db="EMBL/GenBank/DDBJ databases">
        <title>Uncovering the hologenomic basis of an extraordinary plant invasion.</title>
        <authorList>
            <person name="Bieker V.C."/>
            <person name="Martin M.D."/>
            <person name="Gilbert T."/>
            <person name="Hodgins K."/>
            <person name="Battlay P."/>
            <person name="Petersen B."/>
            <person name="Wilson J."/>
        </authorList>
    </citation>
    <scope>NUCLEOTIDE SEQUENCE</scope>
    <source>
        <strain evidence="1">AA19_3_7</strain>
        <tissue evidence="1">Leaf</tissue>
    </source>
</reference>
<proteinExistence type="predicted"/>
<accession>A0AAD5G295</accession>
<dbReference type="AlphaFoldDB" id="A0AAD5G295"/>
<feature type="non-terminal residue" evidence="1">
    <location>
        <position position="161"/>
    </location>
</feature>
<comment type="caution">
    <text evidence="1">The sequence shown here is derived from an EMBL/GenBank/DDBJ whole genome shotgun (WGS) entry which is preliminary data.</text>
</comment>